<accession>A0ABY3TXB0</accession>
<evidence type="ECO:0000256" key="1">
    <source>
        <dbReference type="SAM" id="SignalP"/>
    </source>
</evidence>
<evidence type="ECO:0008006" key="4">
    <source>
        <dbReference type="Google" id="ProtNLM"/>
    </source>
</evidence>
<dbReference type="EMBL" id="CP092365">
    <property type="protein sequence ID" value="ULN51514.1"/>
    <property type="molecule type" value="Genomic_DNA"/>
</dbReference>
<evidence type="ECO:0000313" key="3">
    <source>
        <dbReference type="Proteomes" id="UP001055200"/>
    </source>
</evidence>
<protein>
    <recommendedName>
        <fullName evidence="4">Secreted protein</fullName>
    </recommendedName>
</protein>
<evidence type="ECO:0000313" key="2">
    <source>
        <dbReference type="EMBL" id="ULN51514.1"/>
    </source>
</evidence>
<sequence>MKKIIVTIAAAIAALTLGASVASANPEVPWAGGSCDAGDGQQLVMQRYQGTVFVCVPPGYWAKTGGIR</sequence>
<dbReference type="RefSeq" id="WP_240169797.1">
    <property type="nucleotide sequence ID" value="NZ_CP092365.1"/>
</dbReference>
<keyword evidence="1" id="KW-0732">Signal</keyword>
<keyword evidence="3" id="KW-1185">Reference proteome</keyword>
<organism evidence="2 3">
    <name type="scientific">Mycolicibacillus parakoreensis</name>
    <dbReference type="NCBI Taxonomy" id="1069221"/>
    <lineage>
        <taxon>Bacteria</taxon>
        <taxon>Bacillati</taxon>
        <taxon>Actinomycetota</taxon>
        <taxon>Actinomycetes</taxon>
        <taxon>Mycobacteriales</taxon>
        <taxon>Mycobacteriaceae</taxon>
        <taxon>Mycolicibacillus</taxon>
    </lineage>
</organism>
<reference evidence="2" key="1">
    <citation type="submission" date="2022-08" db="EMBL/GenBank/DDBJ databases">
        <title>Complete genome sequence of 14 non-tuberculosis mycobacteria type-strains.</title>
        <authorList>
            <person name="Igarashi Y."/>
            <person name="Osugi A."/>
            <person name="Mitarai S."/>
        </authorList>
    </citation>
    <scope>NUCLEOTIDE SEQUENCE</scope>
    <source>
        <strain evidence="2">DSM 45575</strain>
    </source>
</reference>
<dbReference type="Proteomes" id="UP001055200">
    <property type="component" value="Chromosome"/>
</dbReference>
<gene>
    <name evidence="2" type="ORF">MIU77_11410</name>
</gene>
<proteinExistence type="predicted"/>
<name>A0ABY3TXB0_9MYCO</name>
<feature type="signal peptide" evidence="1">
    <location>
        <begin position="1"/>
        <end position="24"/>
    </location>
</feature>
<feature type="chain" id="PRO_5046564537" description="Secreted protein" evidence="1">
    <location>
        <begin position="25"/>
        <end position="68"/>
    </location>
</feature>